<gene>
    <name evidence="2" type="ORF">QWZ03_07350</name>
</gene>
<feature type="compositionally biased region" description="Basic and acidic residues" evidence="1">
    <location>
        <begin position="33"/>
        <end position="42"/>
    </location>
</feature>
<proteinExistence type="predicted"/>
<evidence type="ECO:0000313" key="3">
    <source>
        <dbReference type="Proteomes" id="UP001180081"/>
    </source>
</evidence>
<keyword evidence="3" id="KW-1185">Reference proteome</keyword>
<organism evidence="2 3">
    <name type="scientific">Chitinimonas viridis</name>
    <dbReference type="NCBI Taxonomy" id="664880"/>
    <lineage>
        <taxon>Bacteria</taxon>
        <taxon>Pseudomonadati</taxon>
        <taxon>Pseudomonadota</taxon>
        <taxon>Betaproteobacteria</taxon>
        <taxon>Neisseriales</taxon>
        <taxon>Chitinibacteraceae</taxon>
        <taxon>Chitinimonas</taxon>
    </lineage>
</organism>
<comment type="caution">
    <text evidence="2">The sequence shown here is derived from an EMBL/GenBank/DDBJ whole genome shotgun (WGS) entry which is preliminary data.</text>
</comment>
<reference evidence="2" key="1">
    <citation type="journal article" date="2014" name="Int. J. Syst. Evol. Microbiol.">
        <title>Complete genome of a new Firmicutes species belonging to the dominant human colonic microbiota ('Ruminococcus bicirculans') reveals two chromosomes and a selective capacity to utilize plant glucans.</title>
        <authorList>
            <consortium name="NISC Comparative Sequencing Program"/>
            <person name="Wegmann U."/>
            <person name="Louis P."/>
            <person name="Goesmann A."/>
            <person name="Henrissat B."/>
            <person name="Duncan S.H."/>
            <person name="Flint H.J."/>
        </authorList>
    </citation>
    <scope>NUCLEOTIDE SEQUENCE</scope>
    <source>
        <strain evidence="2">CECT 7703</strain>
    </source>
</reference>
<protein>
    <submittedName>
        <fullName evidence="2">Uncharacterized protein</fullName>
    </submittedName>
</protein>
<dbReference type="EMBL" id="JAUFPU010000005">
    <property type="protein sequence ID" value="MDN3576580.1"/>
    <property type="molecule type" value="Genomic_DNA"/>
</dbReference>
<evidence type="ECO:0000313" key="2">
    <source>
        <dbReference type="EMBL" id="MDN3576580.1"/>
    </source>
</evidence>
<accession>A0ABT8B432</accession>
<evidence type="ECO:0000256" key="1">
    <source>
        <dbReference type="SAM" id="MobiDB-lite"/>
    </source>
</evidence>
<dbReference type="Proteomes" id="UP001180081">
    <property type="component" value="Unassembled WGS sequence"/>
</dbReference>
<dbReference type="RefSeq" id="WP_290332131.1">
    <property type="nucleotide sequence ID" value="NZ_JAUFPU010000005.1"/>
</dbReference>
<sequence>MFSPFTLGRRAPAVPSTLQGKVVPLRTPQPSKPIRDPAVRIA</sequence>
<feature type="region of interest" description="Disordered" evidence="1">
    <location>
        <begin position="22"/>
        <end position="42"/>
    </location>
</feature>
<reference evidence="2" key="2">
    <citation type="submission" date="2023-06" db="EMBL/GenBank/DDBJ databases">
        <authorList>
            <person name="Lucena T."/>
            <person name="Sun Q."/>
        </authorList>
    </citation>
    <scope>NUCLEOTIDE SEQUENCE</scope>
    <source>
        <strain evidence="2">CECT 7703</strain>
    </source>
</reference>
<name>A0ABT8B432_9NEIS</name>